<dbReference type="AlphaFoldDB" id="A0A8H3M171"/>
<proteinExistence type="predicted"/>
<evidence type="ECO:0000313" key="1">
    <source>
        <dbReference type="EMBL" id="GES98802.1"/>
    </source>
</evidence>
<sequence length="139" mass="16038">MNADHFKRPELHFEVWNSISRQTLSLELHFEVQNSISRQTIKSETPLEADYMIFRRSGSPEKVDRVISKVWNSNLKQTVVQNSFRGGLYNILKSGTPLEADYDISKVQTKPGLHSKILDVEILSAVRFLEEILKVYGFL</sequence>
<name>A0A8H3M171_9GLOM</name>
<organism evidence="1 2">
    <name type="scientific">Rhizophagus clarus</name>
    <dbReference type="NCBI Taxonomy" id="94130"/>
    <lineage>
        <taxon>Eukaryota</taxon>
        <taxon>Fungi</taxon>
        <taxon>Fungi incertae sedis</taxon>
        <taxon>Mucoromycota</taxon>
        <taxon>Glomeromycotina</taxon>
        <taxon>Glomeromycetes</taxon>
        <taxon>Glomerales</taxon>
        <taxon>Glomeraceae</taxon>
        <taxon>Rhizophagus</taxon>
    </lineage>
</organism>
<gene>
    <name evidence="1" type="ORF">RCL2_002533700</name>
</gene>
<reference evidence="1" key="1">
    <citation type="submission" date="2019-10" db="EMBL/GenBank/DDBJ databases">
        <title>Conservation and host-specific expression of non-tandemly repeated heterogenous ribosome RNA gene in arbuscular mycorrhizal fungi.</title>
        <authorList>
            <person name="Maeda T."/>
            <person name="Kobayashi Y."/>
            <person name="Nakagawa T."/>
            <person name="Ezawa T."/>
            <person name="Yamaguchi K."/>
            <person name="Bino T."/>
            <person name="Nishimoto Y."/>
            <person name="Shigenobu S."/>
            <person name="Kawaguchi M."/>
        </authorList>
    </citation>
    <scope>NUCLEOTIDE SEQUENCE</scope>
    <source>
        <strain evidence="1">HR1</strain>
    </source>
</reference>
<evidence type="ECO:0000313" key="2">
    <source>
        <dbReference type="Proteomes" id="UP000615446"/>
    </source>
</evidence>
<comment type="caution">
    <text evidence="1">The sequence shown here is derived from an EMBL/GenBank/DDBJ whole genome shotgun (WGS) entry which is preliminary data.</text>
</comment>
<dbReference type="Proteomes" id="UP000615446">
    <property type="component" value="Unassembled WGS sequence"/>
</dbReference>
<protein>
    <submittedName>
        <fullName evidence="1">Uncharacterized protein</fullName>
    </submittedName>
</protein>
<dbReference type="EMBL" id="BLAL01000274">
    <property type="protein sequence ID" value="GES98802.1"/>
    <property type="molecule type" value="Genomic_DNA"/>
</dbReference>
<accession>A0A8H3M171</accession>